<comment type="caution">
    <text evidence="1">The sequence shown here is derived from an EMBL/GenBank/DDBJ whole genome shotgun (WGS) entry which is preliminary data.</text>
</comment>
<dbReference type="RefSeq" id="XP_062690510.1">
    <property type="nucleotide sequence ID" value="XM_062835245.1"/>
</dbReference>
<evidence type="ECO:0000313" key="1">
    <source>
        <dbReference type="EMBL" id="KAK3488803.1"/>
    </source>
</evidence>
<dbReference type="GeneID" id="87872867"/>
<feature type="non-terminal residue" evidence="1">
    <location>
        <position position="1"/>
    </location>
</feature>
<proteinExistence type="predicted"/>
<gene>
    <name evidence="1" type="ORF">B0T23DRAFT_321570</name>
</gene>
<protein>
    <submittedName>
        <fullName evidence="1">Uncharacterized protein</fullName>
    </submittedName>
</protein>
<dbReference type="AlphaFoldDB" id="A0AAJ0MPB2"/>
<evidence type="ECO:0000313" key="2">
    <source>
        <dbReference type="Proteomes" id="UP001285908"/>
    </source>
</evidence>
<reference evidence="1 2" key="1">
    <citation type="journal article" date="2023" name="Mol. Phylogenet. Evol.">
        <title>Genome-scale phylogeny and comparative genomics of the fungal order Sordariales.</title>
        <authorList>
            <person name="Hensen N."/>
            <person name="Bonometti L."/>
            <person name="Westerberg I."/>
            <person name="Brannstrom I.O."/>
            <person name="Guillou S."/>
            <person name="Cros-Aarteil S."/>
            <person name="Calhoun S."/>
            <person name="Haridas S."/>
            <person name="Kuo A."/>
            <person name="Mondo S."/>
            <person name="Pangilinan J."/>
            <person name="Riley R."/>
            <person name="LaButti K."/>
            <person name="Andreopoulos B."/>
            <person name="Lipzen A."/>
            <person name="Chen C."/>
            <person name="Yan M."/>
            <person name="Daum C."/>
            <person name="Ng V."/>
            <person name="Clum A."/>
            <person name="Steindorff A."/>
            <person name="Ohm R.A."/>
            <person name="Martin F."/>
            <person name="Silar P."/>
            <person name="Natvig D.O."/>
            <person name="Lalanne C."/>
            <person name="Gautier V."/>
            <person name="Ament-Velasquez S.L."/>
            <person name="Kruys A."/>
            <person name="Hutchinson M.I."/>
            <person name="Powell A.J."/>
            <person name="Barry K."/>
            <person name="Miller A.N."/>
            <person name="Grigoriev I.V."/>
            <person name="Debuchy R."/>
            <person name="Gladieux P."/>
            <person name="Hiltunen Thoren M."/>
            <person name="Johannesson H."/>
        </authorList>
    </citation>
    <scope>NUCLEOTIDE SEQUENCE [LARGE SCALE GENOMIC DNA]</scope>
    <source>
        <strain evidence="1 2">FGSC 10403</strain>
    </source>
</reference>
<dbReference type="Proteomes" id="UP001285908">
    <property type="component" value="Unassembled WGS sequence"/>
</dbReference>
<keyword evidence="2" id="KW-1185">Reference proteome</keyword>
<organism evidence="1 2">
    <name type="scientific">Neurospora hispaniola</name>
    <dbReference type="NCBI Taxonomy" id="588809"/>
    <lineage>
        <taxon>Eukaryota</taxon>
        <taxon>Fungi</taxon>
        <taxon>Dikarya</taxon>
        <taxon>Ascomycota</taxon>
        <taxon>Pezizomycotina</taxon>
        <taxon>Sordariomycetes</taxon>
        <taxon>Sordariomycetidae</taxon>
        <taxon>Sordariales</taxon>
        <taxon>Sordariaceae</taxon>
        <taxon>Neurospora</taxon>
    </lineage>
</organism>
<accession>A0AAJ0MPB2</accession>
<dbReference type="EMBL" id="JAULSX010000006">
    <property type="protein sequence ID" value="KAK3488803.1"/>
    <property type="molecule type" value="Genomic_DNA"/>
</dbReference>
<name>A0AAJ0MPB2_9PEZI</name>
<sequence length="55" mass="5964">IISPTEDVTAPTVNVLGIQVLDESDWIDFVAGVVGRGRPRFLQTPPVPPSNESLY</sequence>